<evidence type="ECO:0000259" key="9">
    <source>
        <dbReference type="Pfam" id="PF07282"/>
    </source>
</evidence>
<dbReference type="Pfam" id="PF12323">
    <property type="entry name" value="HTH_OrfB_IS605"/>
    <property type="match status" value="1"/>
</dbReference>
<dbReference type="InterPro" id="IPR010095">
    <property type="entry name" value="Cas12f1-like_TNB"/>
</dbReference>
<keyword evidence="4" id="KW-0479">Metal-binding</keyword>
<evidence type="ECO:0000256" key="1">
    <source>
        <dbReference type="ARBA" id="ARBA00008761"/>
    </source>
</evidence>
<dbReference type="PANTHER" id="PTHR30405">
    <property type="entry name" value="TRANSPOSASE"/>
    <property type="match status" value="1"/>
</dbReference>
<sequence>MQILKAYKFRLEPTAQQAQRLRQLGGCARYVWNHGLAETKRILDAGEKLPSAFELNRMLTSWKKDPEMAFLTEAYTDNLQQKLKDLHGAWMRCFDKKLAAKAPVFKKKSDNRDSIRFVNFDKYCRLEKGRVKLPAGLAWVKFRQSQPVEGKIKNATVSQAAGHWYISFQVEQETLEPIHPSGSMVGLDAGIAKLATLSDGTVFEPVNSFKTNQTKLARLQRQLSKKVKFSSNWKKQKAKIQRLHSHIANTRRDYLHKVTTTISKNHAMIVIEDLKVASMSKSAAGTTSQPGRNVRAKSGLNRSILDQGWFELRRQLEYKQAWRGGQVLAINPAYTSQQCACCGHTAKDNRQTQSQFKCAACGYEANADVNGARNILAAGHAVLACGGVVQSGRPMKQEPGTARAAITQ</sequence>
<feature type="domain" description="Transposase putative helix-turn-helix" evidence="10">
    <location>
        <begin position="1"/>
        <end position="47"/>
    </location>
</feature>
<keyword evidence="7" id="KW-0233">DNA recombination</keyword>
<dbReference type="GO" id="GO:0046872">
    <property type="term" value="F:metal ion binding"/>
    <property type="evidence" value="ECO:0007669"/>
    <property type="project" value="UniProtKB-KW"/>
</dbReference>
<keyword evidence="3" id="KW-0815">Transposition</keyword>
<comment type="similarity">
    <text evidence="1">In the C-terminal section; belongs to the transposase 35 family.</text>
</comment>
<keyword evidence="6" id="KW-0238">DNA-binding</keyword>
<evidence type="ECO:0000256" key="7">
    <source>
        <dbReference type="ARBA" id="ARBA00023172"/>
    </source>
</evidence>
<evidence type="ECO:0000259" key="10">
    <source>
        <dbReference type="Pfam" id="PF12323"/>
    </source>
</evidence>
<dbReference type="PANTHER" id="PTHR30405:SF25">
    <property type="entry name" value="RNA-GUIDED DNA ENDONUCLEASE INSQ-RELATED"/>
    <property type="match status" value="1"/>
</dbReference>
<feature type="domain" description="Probable transposase IS891/IS1136/IS1341" evidence="8">
    <location>
        <begin position="167"/>
        <end position="282"/>
    </location>
</feature>
<organism evidence="11 12">
    <name type="scientific">Aeromonas caviae</name>
    <name type="common">Aeromonas punctata</name>
    <dbReference type="NCBI Taxonomy" id="648"/>
    <lineage>
        <taxon>Bacteria</taxon>
        <taxon>Pseudomonadati</taxon>
        <taxon>Pseudomonadota</taxon>
        <taxon>Gammaproteobacteria</taxon>
        <taxon>Aeromonadales</taxon>
        <taxon>Aeromonadaceae</taxon>
        <taxon>Aeromonas</taxon>
    </lineage>
</organism>
<accession>A0A3G9I7K0</accession>
<evidence type="ECO:0000256" key="3">
    <source>
        <dbReference type="ARBA" id="ARBA00022578"/>
    </source>
</evidence>
<gene>
    <name evidence="11" type="ORF">OJY61_23885</name>
</gene>
<dbReference type="RefSeq" id="WP_125117322.1">
    <property type="nucleotide sequence ID" value="NZ_AP019195.1"/>
</dbReference>
<evidence type="ECO:0000256" key="6">
    <source>
        <dbReference type="ARBA" id="ARBA00023125"/>
    </source>
</evidence>
<dbReference type="InterPro" id="IPR021027">
    <property type="entry name" value="Transposase_put_HTH"/>
</dbReference>
<dbReference type="Proteomes" id="UP001163285">
    <property type="component" value="Chromosome"/>
</dbReference>
<dbReference type="InterPro" id="IPR001959">
    <property type="entry name" value="Transposase"/>
</dbReference>
<reference evidence="11" key="1">
    <citation type="submission" date="2023-04" db="EMBL/GenBank/DDBJ databases">
        <title>Whole Genome Sequence of Multi-drug resistant Aeromonas caviae as a gut pathogen in newborn.</title>
        <authorList>
            <person name="Jadhav S.V."/>
            <person name="Saroj S.D."/>
            <person name="Saha U.B."/>
            <person name="Sen S."/>
            <person name="Kher A."/>
        </authorList>
    </citation>
    <scope>NUCLEOTIDE SEQUENCE</scope>
    <source>
        <strain evidence="11">SVJ23</strain>
    </source>
</reference>
<evidence type="ECO:0000256" key="2">
    <source>
        <dbReference type="ARBA" id="ARBA00011044"/>
    </source>
</evidence>
<evidence type="ECO:0000256" key="5">
    <source>
        <dbReference type="ARBA" id="ARBA00022833"/>
    </source>
</evidence>
<dbReference type="GO" id="GO:0006310">
    <property type="term" value="P:DNA recombination"/>
    <property type="evidence" value="ECO:0007669"/>
    <property type="project" value="UniProtKB-KW"/>
</dbReference>
<proteinExistence type="inferred from homology"/>
<evidence type="ECO:0000256" key="4">
    <source>
        <dbReference type="ARBA" id="ARBA00022723"/>
    </source>
</evidence>
<dbReference type="Pfam" id="PF07282">
    <property type="entry name" value="Cas12f1-like_TNB"/>
    <property type="match status" value="1"/>
</dbReference>
<dbReference type="EMBL" id="CP110176">
    <property type="protein sequence ID" value="WGC85804.1"/>
    <property type="molecule type" value="Genomic_DNA"/>
</dbReference>
<dbReference type="AlphaFoldDB" id="A0A3G9I7K0"/>
<evidence type="ECO:0000313" key="12">
    <source>
        <dbReference type="Proteomes" id="UP001163285"/>
    </source>
</evidence>
<comment type="similarity">
    <text evidence="2">In the N-terminal section; belongs to the transposase 2 family.</text>
</comment>
<feature type="domain" description="Cas12f1-like TNB" evidence="9">
    <location>
        <begin position="309"/>
        <end position="375"/>
    </location>
</feature>
<dbReference type="Pfam" id="PF01385">
    <property type="entry name" value="OrfB_IS605"/>
    <property type="match status" value="1"/>
</dbReference>
<protein>
    <submittedName>
        <fullName evidence="11">Transposase</fullName>
    </submittedName>
</protein>
<dbReference type="GO" id="GO:0003677">
    <property type="term" value="F:DNA binding"/>
    <property type="evidence" value="ECO:0007669"/>
    <property type="project" value="UniProtKB-KW"/>
</dbReference>
<dbReference type="NCBIfam" id="NF040570">
    <property type="entry name" value="guided_TnpB"/>
    <property type="match status" value="1"/>
</dbReference>
<evidence type="ECO:0000313" key="11">
    <source>
        <dbReference type="EMBL" id="WGC85804.1"/>
    </source>
</evidence>
<name>A0A3G9I7K0_AERCA</name>
<dbReference type="NCBIfam" id="TIGR01766">
    <property type="entry name" value="IS200/IS605 family accessory protein TnpB-like domain"/>
    <property type="match status" value="1"/>
</dbReference>
<dbReference type="GO" id="GO:0032196">
    <property type="term" value="P:transposition"/>
    <property type="evidence" value="ECO:0007669"/>
    <property type="project" value="UniProtKB-KW"/>
</dbReference>
<dbReference type="InterPro" id="IPR051399">
    <property type="entry name" value="RNA-guided_DNA_endo/Transpos"/>
</dbReference>
<keyword evidence="5" id="KW-0862">Zinc</keyword>
<evidence type="ECO:0000259" key="8">
    <source>
        <dbReference type="Pfam" id="PF01385"/>
    </source>
</evidence>